<accession>A0ABT5W2G7</accession>
<dbReference type="PANTHER" id="PTHR43479:SF22">
    <property type="entry name" value="TRANSCRIPTIONAL REGULATOR, TETR FAMILY"/>
    <property type="match status" value="1"/>
</dbReference>
<dbReference type="EMBL" id="JAQOTG010000001">
    <property type="protein sequence ID" value="MDE8562720.1"/>
    <property type="molecule type" value="Genomic_DNA"/>
</dbReference>
<dbReference type="SUPFAM" id="SSF46689">
    <property type="entry name" value="Homeodomain-like"/>
    <property type="match status" value="1"/>
</dbReference>
<evidence type="ECO:0000313" key="5">
    <source>
        <dbReference type="Proteomes" id="UP001213979"/>
    </source>
</evidence>
<protein>
    <submittedName>
        <fullName evidence="4">Helix-turn-helix domain containing protein</fullName>
    </submittedName>
</protein>
<dbReference type="PRINTS" id="PR00455">
    <property type="entry name" value="HTHTETR"/>
</dbReference>
<sequence length="290" mass="34459">MNKKETIIRAAMKLFAQKGYHATSMQEIAEQSGMAKGSLYNYFKSKEEIAVSIFRCHYEILFRKIFEVSQDKNLSARERFEKQLCIQIEEFIRHKELVRMHMGEQAVKVNDEVHQLAFRIRARILNWYRQAIIDMYGEPVRRFSLDCAAILNGMLKEYMFYVAVEQKELQRSHFVPFVLRRLDAIVKSLTEEEKPLLNDQMMEDYLCLGLSTKEEARQQIVAYIHQMMDMLKDTRMNESGIIDSLETLEQEFTQEDDVRKFMVEAILLYLERFSLPLWKELNEAIARYFA</sequence>
<evidence type="ECO:0000259" key="3">
    <source>
        <dbReference type="PROSITE" id="PS50977"/>
    </source>
</evidence>
<gene>
    <name evidence="4" type="ORF">PNH38_02340</name>
</gene>
<dbReference type="PANTHER" id="PTHR43479">
    <property type="entry name" value="ACREF/ENVCD OPERON REPRESSOR-RELATED"/>
    <property type="match status" value="1"/>
</dbReference>
<reference evidence="4 5" key="1">
    <citation type="submission" date="2023-01" db="EMBL/GenBank/DDBJ databases">
        <title>Genome-based reclassification of Anoxybacillus geothermalis as a later heterotypic synonym of Anoxybacillus rupiensis.</title>
        <authorList>
            <person name="Inan Bektas K."/>
            <person name="Canakci S."/>
            <person name="Belduz A.A."/>
            <person name="Guler H.H."/>
        </authorList>
    </citation>
    <scope>NUCLEOTIDE SEQUENCE [LARGE SCALE GENOMIC DNA]</scope>
    <source>
        <strain evidence="4 5">DSM 17127</strain>
    </source>
</reference>
<dbReference type="InterPro" id="IPR050624">
    <property type="entry name" value="HTH-type_Tx_Regulator"/>
</dbReference>
<dbReference type="InterPro" id="IPR009057">
    <property type="entry name" value="Homeodomain-like_sf"/>
</dbReference>
<evidence type="ECO:0000256" key="1">
    <source>
        <dbReference type="ARBA" id="ARBA00023125"/>
    </source>
</evidence>
<feature type="domain" description="HTH tetR-type" evidence="3">
    <location>
        <begin position="1"/>
        <end position="61"/>
    </location>
</feature>
<name>A0ABT5W2G7_9BACL</name>
<feature type="DNA-binding region" description="H-T-H motif" evidence="2">
    <location>
        <begin position="24"/>
        <end position="43"/>
    </location>
</feature>
<dbReference type="RefSeq" id="WP_275191669.1">
    <property type="nucleotide sequence ID" value="NZ_JAQOTG010000001.1"/>
</dbReference>
<organism evidence="4 5">
    <name type="scientific">Anoxybacteroides rupiense</name>
    <dbReference type="NCBI Taxonomy" id="311460"/>
    <lineage>
        <taxon>Bacteria</taxon>
        <taxon>Bacillati</taxon>
        <taxon>Bacillota</taxon>
        <taxon>Bacilli</taxon>
        <taxon>Bacillales</taxon>
        <taxon>Anoxybacillaceae</taxon>
        <taxon>Anoxybacteroides</taxon>
    </lineage>
</organism>
<dbReference type="Gene3D" id="1.10.357.10">
    <property type="entry name" value="Tetracycline Repressor, domain 2"/>
    <property type="match status" value="1"/>
</dbReference>
<keyword evidence="5" id="KW-1185">Reference proteome</keyword>
<comment type="caution">
    <text evidence="4">The sequence shown here is derived from an EMBL/GenBank/DDBJ whole genome shotgun (WGS) entry which is preliminary data.</text>
</comment>
<evidence type="ECO:0000256" key="2">
    <source>
        <dbReference type="PROSITE-ProRule" id="PRU00335"/>
    </source>
</evidence>
<proteinExistence type="predicted"/>
<dbReference type="Proteomes" id="UP001213979">
    <property type="component" value="Unassembled WGS sequence"/>
</dbReference>
<dbReference type="PROSITE" id="PS50977">
    <property type="entry name" value="HTH_TETR_2"/>
    <property type="match status" value="1"/>
</dbReference>
<dbReference type="InterPro" id="IPR001647">
    <property type="entry name" value="HTH_TetR"/>
</dbReference>
<keyword evidence="1 2" id="KW-0238">DNA-binding</keyword>
<evidence type="ECO:0000313" key="4">
    <source>
        <dbReference type="EMBL" id="MDE8562720.1"/>
    </source>
</evidence>
<dbReference type="Pfam" id="PF00440">
    <property type="entry name" value="TetR_N"/>
    <property type="match status" value="1"/>
</dbReference>